<dbReference type="InterPro" id="IPR000742">
    <property type="entry name" value="EGF"/>
</dbReference>
<dbReference type="Gramene" id="CDO98814">
    <property type="protein sequence ID" value="CDO98814"/>
    <property type="gene ID" value="GSCOC_T00025742001"/>
</dbReference>
<dbReference type="EMBL" id="HG739087">
    <property type="protein sequence ID" value="CDO98814.1"/>
    <property type="molecule type" value="Genomic_DNA"/>
</dbReference>
<comment type="subcellular location">
    <subcellularLocation>
        <location evidence="1">Nucleus</location>
        <location evidence="1">Nucleolus</location>
    </subcellularLocation>
</comment>
<evidence type="ECO:0000259" key="4">
    <source>
        <dbReference type="PROSITE" id="PS00022"/>
    </source>
</evidence>
<dbReference type="InterPro" id="IPR007148">
    <property type="entry name" value="SSU_processome_Utp12"/>
</dbReference>
<evidence type="ECO:0000256" key="3">
    <source>
        <dbReference type="PROSITE-ProRule" id="PRU00221"/>
    </source>
</evidence>
<dbReference type="PANTHER" id="PTHR45290">
    <property type="entry name" value="OS03G0300300 PROTEIN"/>
    <property type="match status" value="1"/>
</dbReference>
<dbReference type="OMA" id="PCTALTW"/>
<sequence>MESSNIRDILTSFSPSLDFFAITTGDGRIKIWDTVKGQVQTEFADIISSETRNEFFSKPESGGHLSVDYKCMAWLSLDKKKKRKLGTSLLVLGTGSGDVLALDVAAGQLKWRVNDCHPGGVSAISFAPHGSCICTAGADGMVCELDSMSGNLSNKFRASTKSISSISMSSDGKILATAAAQLKIFSSSDHRKLQKFSGHPGAVRCMVFSDDGKYVLSSAVGERYVAIWRIDGGKKKAACCFLSMDHPAVFLECRTIATSDSDDAGLCILAISERGVCYFWYGNSVKELHNLKPTKIIMSYDDTLPKKHKGALPNMFAAKLQSVAKPGFGHVFIAYGSLVKPLFEKILVQPGTDVKLSSSLDGFLLPISQSHKSKKATDNHNQITALDRASAEDALLPMPKIFNLVDKNDRVKPVVSRDAVCKLNVDQATFSMEDRLRSLGIVNDRDGLTSSSMSDSGILKDINLAASTPPRKMKANVVSLGASEAYDLLKVLVAAWQSRSCFGRYVLPWIHCILLSHIKYVVSQEPKTQLLESLYKLCKSKETAIPSLLQLSGRFQLVMAQIDKATKSNEPTLIHDEELDESEDDNVDEVLYGVDEDSQIDSDSDE</sequence>
<evidence type="ECO:0000313" key="6">
    <source>
        <dbReference type="Proteomes" id="UP000295252"/>
    </source>
</evidence>
<dbReference type="InterPro" id="IPR001680">
    <property type="entry name" value="WD40_rpt"/>
</dbReference>
<reference evidence="6" key="1">
    <citation type="journal article" date="2014" name="Science">
        <title>The coffee genome provides insight into the convergent evolution of caffeine biosynthesis.</title>
        <authorList>
            <person name="Denoeud F."/>
            <person name="Carretero-Paulet L."/>
            <person name="Dereeper A."/>
            <person name="Droc G."/>
            <person name="Guyot R."/>
            <person name="Pietrella M."/>
            <person name="Zheng C."/>
            <person name="Alberti A."/>
            <person name="Anthony F."/>
            <person name="Aprea G."/>
            <person name="Aury J.M."/>
            <person name="Bento P."/>
            <person name="Bernard M."/>
            <person name="Bocs S."/>
            <person name="Campa C."/>
            <person name="Cenci A."/>
            <person name="Combes M.C."/>
            <person name="Crouzillat D."/>
            <person name="Da Silva C."/>
            <person name="Daddiego L."/>
            <person name="De Bellis F."/>
            <person name="Dussert S."/>
            <person name="Garsmeur O."/>
            <person name="Gayraud T."/>
            <person name="Guignon V."/>
            <person name="Jahn K."/>
            <person name="Jamilloux V."/>
            <person name="Joet T."/>
            <person name="Labadie K."/>
            <person name="Lan T."/>
            <person name="Leclercq J."/>
            <person name="Lepelley M."/>
            <person name="Leroy T."/>
            <person name="Li L.T."/>
            <person name="Librado P."/>
            <person name="Lopez L."/>
            <person name="Munoz A."/>
            <person name="Noel B."/>
            <person name="Pallavicini A."/>
            <person name="Perrotta G."/>
            <person name="Poncet V."/>
            <person name="Pot D."/>
            <person name="Priyono X."/>
            <person name="Rigoreau M."/>
            <person name="Rouard M."/>
            <person name="Rozas J."/>
            <person name="Tranchant-Dubreuil C."/>
            <person name="VanBuren R."/>
            <person name="Zhang Q."/>
            <person name="Andrade A.C."/>
            <person name="Argout X."/>
            <person name="Bertrand B."/>
            <person name="de Kochko A."/>
            <person name="Graziosi G."/>
            <person name="Henry R.J."/>
            <person name="Jayarama X."/>
            <person name="Ming R."/>
            <person name="Nagai C."/>
            <person name="Rounsley S."/>
            <person name="Sankoff D."/>
            <person name="Giuliano G."/>
            <person name="Albert V.A."/>
            <person name="Wincker P."/>
            <person name="Lashermes P."/>
        </authorList>
    </citation>
    <scope>NUCLEOTIDE SEQUENCE [LARGE SCALE GENOMIC DNA]</scope>
    <source>
        <strain evidence="6">cv. DH200-94</strain>
    </source>
</reference>
<keyword evidence="3" id="KW-0853">WD repeat</keyword>
<protein>
    <recommendedName>
        <fullName evidence="4">EGF-like domain-containing protein</fullName>
    </recommendedName>
</protein>
<dbReference type="STRING" id="49390.A0A068TS78"/>
<dbReference type="PhylomeDB" id="A0A068TS78"/>
<evidence type="ECO:0000256" key="1">
    <source>
        <dbReference type="ARBA" id="ARBA00004604"/>
    </source>
</evidence>
<accession>A0A068TS78</accession>
<gene>
    <name evidence="5" type="ORF">GSCOC_T00025742001</name>
</gene>
<dbReference type="FunCoup" id="A0A068TS78">
    <property type="interactions" value="2605"/>
</dbReference>
<dbReference type="InParanoid" id="A0A068TS78"/>
<dbReference type="Gene3D" id="2.130.10.10">
    <property type="entry name" value="YVTN repeat-like/Quinoprotein amine dehydrogenase"/>
    <property type="match status" value="1"/>
</dbReference>
<dbReference type="PROSITE" id="PS00022">
    <property type="entry name" value="EGF_1"/>
    <property type="match status" value="1"/>
</dbReference>
<dbReference type="InterPro" id="IPR011047">
    <property type="entry name" value="Quinoprotein_ADH-like_sf"/>
</dbReference>
<dbReference type="InterPro" id="IPR015943">
    <property type="entry name" value="WD40/YVTN_repeat-like_dom_sf"/>
</dbReference>
<dbReference type="Pfam" id="PF04003">
    <property type="entry name" value="Utp12"/>
    <property type="match status" value="1"/>
</dbReference>
<feature type="repeat" description="WD" evidence="3">
    <location>
        <begin position="196"/>
        <end position="238"/>
    </location>
</feature>
<dbReference type="Pfam" id="PF00400">
    <property type="entry name" value="WD40"/>
    <property type="match status" value="3"/>
</dbReference>
<dbReference type="SMART" id="SM00320">
    <property type="entry name" value="WD40"/>
    <property type="match status" value="4"/>
</dbReference>
<evidence type="ECO:0000256" key="2">
    <source>
        <dbReference type="ARBA" id="ARBA00023242"/>
    </source>
</evidence>
<name>A0A068TS78_COFCA</name>
<proteinExistence type="predicted"/>
<dbReference type="AlphaFoldDB" id="A0A068TS78"/>
<dbReference type="OrthoDB" id="30195at2759"/>
<dbReference type="PANTHER" id="PTHR45290:SF1">
    <property type="entry name" value="OS03G0300300 PROTEIN"/>
    <property type="match status" value="1"/>
</dbReference>
<dbReference type="Proteomes" id="UP000295252">
    <property type="component" value="Chromosome V"/>
</dbReference>
<feature type="domain" description="EGF-like" evidence="4">
    <location>
        <begin position="132"/>
        <end position="143"/>
    </location>
</feature>
<keyword evidence="6" id="KW-1185">Reference proteome</keyword>
<dbReference type="GO" id="GO:0005730">
    <property type="term" value="C:nucleolus"/>
    <property type="evidence" value="ECO:0007669"/>
    <property type="project" value="UniProtKB-SubCell"/>
</dbReference>
<dbReference type="PROSITE" id="PS50082">
    <property type="entry name" value="WD_REPEATS_2"/>
    <property type="match status" value="1"/>
</dbReference>
<keyword evidence="2" id="KW-0539">Nucleus</keyword>
<dbReference type="SUPFAM" id="SSF50998">
    <property type="entry name" value="Quinoprotein alcohol dehydrogenase-like"/>
    <property type="match status" value="1"/>
</dbReference>
<organism evidence="5 6">
    <name type="scientific">Coffea canephora</name>
    <name type="common">Robusta coffee</name>
    <dbReference type="NCBI Taxonomy" id="49390"/>
    <lineage>
        <taxon>Eukaryota</taxon>
        <taxon>Viridiplantae</taxon>
        <taxon>Streptophyta</taxon>
        <taxon>Embryophyta</taxon>
        <taxon>Tracheophyta</taxon>
        <taxon>Spermatophyta</taxon>
        <taxon>Magnoliopsida</taxon>
        <taxon>eudicotyledons</taxon>
        <taxon>Gunneridae</taxon>
        <taxon>Pentapetalae</taxon>
        <taxon>asterids</taxon>
        <taxon>lamiids</taxon>
        <taxon>Gentianales</taxon>
        <taxon>Rubiaceae</taxon>
        <taxon>Ixoroideae</taxon>
        <taxon>Gardenieae complex</taxon>
        <taxon>Bertiereae - Coffeeae clade</taxon>
        <taxon>Coffeeae</taxon>
        <taxon>Coffea</taxon>
    </lineage>
</organism>
<evidence type="ECO:0000313" key="5">
    <source>
        <dbReference type="EMBL" id="CDO98814.1"/>
    </source>
</evidence>